<evidence type="ECO:0000256" key="1">
    <source>
        <dbReference type="SAM" id="Coils"/>
    </source>
</evidence>
<feature type="region of interest" description="Disordered" evidence="2">
    <location>
        <begin position="1"/>
        <end position="21"/>
    </location>
</feature>
<organism evidence="3 4">
    <name type="scientific">Oryza meyeriana var. granulata</name>
    <dbReference type="NCBI Taxonomy" id="110450"/>
    <lineage>
        <taxon>Eukaryota</taxon>
        <taxon>Viridiplantae</taxon>
        <taxon>Streptophyta</taxon>
        <taxon>Embryophyta</taxon>
        <taxon>Tracheophyta</taxon>
        <taxon>Spermatophyta</taxon>
        <taxon>Magnoliopsida</taxon>
        <taxon>Liliopsida</taxon>
        <taxon>Poales</taxon>
        <taxon>Poaceae</taxon>
        <taxon>BOP clade</taxon>
        <taxon>Oryzoideae</taxon>
        <taxon>Oryzeae</taxon>
        <taxon>Oryzinae</taxon>
        <taxon>Oryza</taxon>
        <taxon>Oryza meyeriana</taxon>
    </lineage>
</organism>
<reference evidence="3 4" key="1">
    <citation type="submission" date="2019-11" db="EMBL/GenBank/DDBJ databases">
        <title>Whole genome sequence of Oryza granulata.</title>
        <authorList>
            <person name="Li W."/>
        </authorList>
    </citation>
    <scope>NUCLEOTIDE SEQUENCE [LARGE SCALE GENOMIC DNA]</scope>
    <source>
        <strain evidence="4">cv. Menghai</strain>
        <tissue evidence="3">Leaf</tissue>
    </source>
</reference>
<gene>
    <name evidence="3" type="ORF">E2562_022903</name>
</gene>
<comment type="caution">
    <text evidence="3">The sequence shown here is derived from an EMBL/GenBank/DDBJ whole genome shotgun (WGS) entry which is preliminary data.</text>
</comment>
<evidence type="ECO:0000256" key="2">
    <source>
        <dbReference type="SAM" id="MobiDB-lite"/>
    </source>
</evidence>
<dbReference type="EMBL" id="SPHZ02000007">
    <property type="protein sequence ID" value="KAF0908053.1"/>
    <property type="molecule type" value="Genomic_DNA"/>
</dbReference>
<evidence type="ECO:0000313" key="3">
    <source>
        <dbReference type="EMBL" id="KAF0908053.1"/>
    </source>
</evidence>
<feature type="coiled-coil region" evidence="1">
    <location>
        <begin position="185"/>
        <end position="212"/>
    </location>
</feature>
<protein>
    <submittedName>
        <fullName evidence="3">Uncharacterized protein</fullName>
    </submittedName>
</protein>
<evidence type="ECO:0000313" key="4">
    <source>
        <dbReference type="Proteomes" id="UP000479710"/>
    </source>
</evidence>
<dbReference type="OrthoDB" id="1748967at2759"/>
<dbReference type="AlphaFoldDB" id="A0A6G1D8G6"/>
<proteinExistence type="predicted"/>
<dbReference type="Proteomes" id="UP000479710">
    <property type="component" value="Unassembled WGS sequence"/>
</dbReference>
<feature type="compositionally biased region" description="Basic and acidic residues" evidence="2">
    <location>
        <begin position="1"/>
        <end position="11"/>
    </location>
</feature>
<keyword evidence="1" id="KW-0175">Coiled coil</keyword>
<name>A0A6G1D8G6_9ORYZ</name>
<sequence length="295" mass="32996">MRRSNDGRPFRPPDWGPLPPHRYHHQHYLANQHQYQQRYRPAQPSPRQFAVILLRGGPNLSTPPATEVEALVAGLPSPPPDNLSVYSSGRQAARLLFRSLPAASAAARELWSVRLEGLHLLTPDVSDPALASHAAPLIASLFAAHASRLLDSDLVSLTAARSSELAASIQTVKRRLTAYNRIRDFEQLQVQKRTLEAEKDLVDAKIAEYKAAMRSIRRALLRGTEDDEEGEEGLEVFGIGGGGEMDFARLHRIMLRECRRLKEGLPIYAYRRNILDHIFANQSVIDGLYAYGQNI</sequence>
<keyword evidence="4" id="KW-1185">Reference proteome</keyword>
<accession>A0A6G1D8G6</accession>